<dbReference type="OrthoDB" id="6126739at2759"/>
<dbReference type="AlphaFoldDB" id="A0A0L8GUZ9"/>
<evidence type="ECO:0000256" key="3">
    <source>
        <dbReference type="ARBA" id="ARBA00022989"/>
    </source>
</evidence>
<evidence type="ECO:0000256" key="1">
    <source>
        <dbReference type="ARBA" id="ARBA00004141"/>
    </source>
</evidence>
<evidence type="ECO:0000256" key="2">
    <source>
        <dbReference type="ARBA" id="ARBA00022692"/>
    </source>
</evidence>
<feature type="transmembrane region" description="Helical" evidence="5">
    <location>
        <begin position="128"/>
        <end position="154"/>
    </location>
</feature>
<feature type="transmembrane region" description="Helical" evidence="5">
    <location>
        <begin position="95"/>
        <end position="116"/>
    </location>
</feature>
<comment type="subcellular location">
    <subcellularLocation>
        <location evidence="1">Membrane</location>
        <topology evidence="1">Multi-pass membrane protein</topology>
    </subcellularLocation>
</comment>
<evidence type="ECO:0000256" key="4">
    <source>
        <dbReference type="ARBA" id="ARBA00023136"/>
    </source>
</evidence>
<dbReference type="Gene3D" id="1.20.140.150">
    <property type="match status" value="1"/>
</dbReference>
<evidence type="ECO:0000313" key="7">
    <source>
        <dbReference type="EMBL" id="KOF80634.1"/>
    </source>
</evidence>
<protein>
    <recommendedName>
        <fullName evidence="8">Claudin</fullName>
    </recommendedName>
</protein>
<evidence type="ECO:0000256" key="6">
    <source>
        <dbReference type="SAM" id="SignalP"/>
    </source>
</evidence>
<dbReference type="EMBL" id="KQ420314">
    <property type="protein sequence ID" value="KOF80634.1"/>
    <property type="molecule type" value="Genomic_DNA"/>
</dbReference>
<evidence type="ECO:0000256" key="5">
    <source>
        <dbReference type="SAM" id="Phobius"/>
    </source>
</evidence>
<dbReference type="GO" id="GO:0005886">
    <property type="term" value="C:plasma membrane"/>
    <property type="evidence" value="ECO:0007669"/>
    <property type="project" value="TreeGrafter"/>
</dbReference>
<accession>A0A0L8GUZ9</accession>
<keyword evidence="2 5" id="KW-0812">Transmembrane</keyword>
<evidence type="ECO:0008006" key="8">
    <source>
        <dbReference type="Google" id="ProtNLM"/>
    </source>
</evidence>
<dbReference type="PANTHER" id="PTHR10671:SF108">
    <property type="entry name" value="CLAUDIN FAMILY PROTEIN-RELATED"/>
    <property type="match status" value="1"/>
</dbReference>
<keyword evidence="6" id="KW-0732">Signal</keyword>
<feature type="chain" id="PRO_5005583298" description="Claudin" evidence="6">
    <location>
        <begin position="29"/>
        <end position="212"/>
    </location>
</feature>
<dbReference type="InterPro" id="IPR050579">
    <property type="entry name" value="PMP-22/EMP/MP20-like"/>
</dbReference>
<dbReference type="Pfam" id="PF13903">
    <property type="entry name" value="Claudin_2"/>
    <property type="match status" value="1"/>
</dbReference>
<feature type="transmembrane region" description="Helical" evidence="5">
    <location>
        <begin position="174"/>
        <end position="198"/>
    </location>
</feature>
<proteinExistence type="predicted"/>
<dbReference type="InterPro" id="IPR004031">
    <property type="entry name" value="PMP22/EMP/MP20/Claudin"/>
</dbReference>
<reference evidence="7" key="1">
    <citation type="submission" date="2015-07" db="EMBL/GenBank/DDBJ databases">
        <title>MeaNS - Measles Nucleotide Surveillance Program.</title>
        <authorList>
            <person name="Tran T."/>
            <person name="Druce J."/>
        </authorList>
    </citation>
    <scope>NUCLEOTIDE SEQUENCE</scope>
    <source>
        <strain evidence="7">UCB-OBI-ISO-001</strain>
        <tissue evidence="7">Gonad</tissue>
    </source>
</reference>
<keyword evidence="4 5" id="KW-0472">Membrane</keyword>
<dbReference type="PANTHER" id="PTHR10671">
    <property type="entry name" value="EPITHELIAL MEMBRANE PROTEIN-RELATED"/>
    <property type="match status" value="1"/>
</dbReference>
<sequence length="212" mass="23998">MPSSQTVWMLIAWSLGLIALALIGTSIGTDYWYQFSSTGSNKMSKVTNVGMWRTCTKVKVSDGWHQKECENVILFGESAELTEIQETLLYINRSFVIFVCLSAFTQFISKVIFFCAVPACCHVKKKVILFFILSVLELMAAFLGIIGCICFIALEDLGKYHTSEDNAEYQWSFMLAWISIGLCFVESSILVILVKVCYDEVFESGKFDYYSM</sequence>
<gene>
    <name evidence="7" type="ORF">OCBIM_22027625mg</name>
</gene>
<organism evidence="7">
    <name type="scientific">Octopus bimaculoides</name>
    <name type="common">California two-spotted octopus</name>
    <dbReference type="NCBI Taxonomy" id="37653"/>
    <lineage>
        <taxon>Eukaryota</taxon>
        <taxon>Metazoa</taxon>
        <taxon>Spiralia</taxon>
        <taxon>Lophotrochozoa</taxon>
        <taxon>Mollusca</taxon>
        <taxon>Cephalopoda</taxon>
        <taxon>Coleoidea</taxon>
        <taxon>Octopodiformes</taxon>
        <taxon>Octopoda</taxon>
        <taxon>Incirrata</taxon>
        <taxon>Octopodidae</taxon>
        <taxon>Octopus</taxon>
    </lineage>
</organism>
<name>A0A0L8GUZ9_OCTBM</name>
<keyword evidence="3 5" id="KW-1133">Transmembrane helix</keyword>
<feature type="signal peptide" evidence="6">
    <location>
        <begin position="1"/>
        <end position="28"/>
    </location>
</feature>
<dbReference type="KEGG" id="obi:106874625"/>